<dbReference type="EC" id="5.3.1.26" evidence="2"/>
<dbReference type="PANTHER" id="PTHR30345:SF5">
    <property type="entry name" value="GALACTOSE-6-PHOSPHATE ISOMERASE SUBUNIT LACA"/>
    <property type="match status" value="1"/>
</dbReference>
<dbReference type="PIRSF" id="PIRSF005384">
    <property type="entry name" value="RpiB_LacA_B"/>
    <property type="match status" value="1"/>
</dbReference>
<gene>
    <name evidence="2" type="ORF">MFLO_09137</name>
</gene>
<evidence type="ECO:0000256" key="1">
    <source>
        <dbReference type="ARBA" id="ARBA00008754"/>
    </source>
</evidence>
<name>A0ABP3AXI3_9LIST</name>
<dbReference type="SUPFAM" id="SSF89623">
    <property type="entry name" value="Ribose/Galactose isomerase RpiB/AlsB"/>
    <property type="match status" value="1"/>
</dbReference>
<organism evidence="2 3">
    <name type="scientific">Listeria floridensis FSL S10-1187</name>
    <dbReference type="NCBI Taxonomy" id="1265817"/>
    <lineage>
        <taxon>Bacteria</taxon>
        <taxon>Bacillati</taxon>
        <taxon>Bacillota</taxon>
        <taxon>Bacilli</taxon>
        <taxon>Bacillales</taxon>
        <taxon>Listeriaceae</taxon>
        <taxon>Listeria</taxon>
    </lineage>
</organism>
<dbReference type="Proteomes" id="UP000019249">
    <property type="component" value="Unassembled WGS sequence"/>
</dbReference>
<dbReference type="Gene3D" id="3.40.1400.10">
    <property type="entry name" value="Sugar-phosphate isomerase, RpiB/LacA/LacB"/>
    <property type="match status" value="1"/>
</dbReference>
<dbReference type="GO" id="GO:0050044">
    <property type="term" value="F:galactose-6-phosphate isomerase activity"/>
    <property type="evidence" value="ECO:0007669"/>
    <property type="project" value="UniProtKB-EC"/>
</dbReference>
<protein>
    <submittedName>
        <fullName evidence="2">Galactose-6-phosphate isomerase subunit LacA</fullName>
        <ecNumber evidence="2">5.3.1.26</ecNumber>
    </submittedName>
</protein>
<evidence type="ECO:0000313" key="3">
    <source>
        <dbReference type="Proteomes" id="UP000019249"/>
    </source>
</evidence>
<dbReference type="NCBIfam" id="TIGR00689">
    <property type="entry name" value="rpiB_lacA_lacB"/>
    <property type="match status" value="1"/>
</dbReference>
<keyword evidence="2" id="KW-0413">Isomerase</keyword>
<accession>A0ABP3AXI3</accession>
<dbReference type="NCBIfam" id="NF006380">
    <property type="entry name" value="PRK08621.1"/>
    <property type="match status" value="1"/>
</dbReference>
<dbReference type="Pfam" id="PF02502">
    <property type="entry name" value="LacAB_rpiB"/>
    <property type="match status" value="1"/>
</dbReference>
<dbReference type="PANTHER" id="PTHR30345">
    <property type="entry name" value="RIBOSE-5-PHOSPHATE ISOMERASE B"/>
    <property type="match status" value="1"/>
</dbReference>
<dbReference type="InterPro" id="IPR003500">
    <property type="entry name" value="RpiB_LacA_LacB"/>
</dbReference>
<keyword evidence="3" id="KW-1185">Reference proteome</keyword>
<dbReference type="EMBL" id="AODF01000018">
    <property type="protein sequence ID" value="EUJ31376.1"/>
    <property type="molecule type" value="Genomic_DNA"/>
</dbReference>
<comment type="similarity">
    <text evidence="1">Belongs to the LacAB/RpiB family.</text>
</comment>
<comment type="caution">
    <text evidence="2">The sequence shown here is derived from an EMBL/GenBank/DDBJ whole genome shotgun (WGS) entry which is preliminary data.</text>
</comment>
<proteinExistence type="inferred from homology"/>
<sequence>MDQTPDGAADFISSSLAVANEVLNEDGSLGIAIDGYGAGSFIAATKVKGMIAAEVSDERSAYMTREHNNSKMITLGSLIVGKELAKNIVHEFLAAHYDGGRHQVRVDMLNKMA</sequence>
<dbReference type="InterPro" id="IPR036569">
    <property type="entry name" value="RpiB_LacA_LacB_sf"/>
</dbReference>
<evidence type="ECO:0000313" key="2">
    <source>
        <dbReference type="EMBL" id="EUJ31376.1"/>
    </source>
</evidence>
<reference evidence="2 3" key="1">
    <citation type="journal article" date="2014" name="Int. J. Syst. Evol. Microbiol.">
        <title>Listeria floridensis sp. nov., Listeria aquatica sp. nov., Listeria cornellensis sp. nov., Listeria riparia sp. nov. and Listeria grandensis sp. nov., from agricultural and natural environments.</title>
        <authorList>
            <person name="den Bakker H.C."/>
            <person name="Warchocki S."/>
            <person name="Wright E.M."/>
            <person name="Allred A.F."/>
            <person name="Ahlstrom C."/>
            <person name="Manuel C.S."/>
            <person name="Stasiewicz M.J."/>
            <person name="Burrell A."/>
            <person name="Roof S."/>
            <person name="Strawn L."/>
            <person name="Fortes E.D."/>
            <person name="Nightingale K.K."/>
            <person name="Kephart D."/>
            <person name="Wiedmann M."/>
        </authorList>
    </citation>
    <scope>NUCLEOTIDE SEQUENCE [LARGE SCALE GENOMIC DNA]</scope>
    <source>
        <strain evidence="2 3">FSL S10-1187</strain>
    </source>
</reference>